<evidence type="ECO:0000256" key="2">
    <source>
        <dbReference type="SAM" id="MobiDB-lite"/>
    </source>
</evidence>
<organism evidence="5 6">
    <name type="scientific">Pseudonaja textilis</name>
    <name type="common">Eastern brown snake</name>
    <dbReference type="NCBI Taxonomy" id="8673"/>
    <lineage>
        <taxon>Eukaryota</taxon>
        <taxon>Metazoa</taxon>
        <taxon>Chordata</taxon>
        <taxon>Craniata</taxon>
        <taxon>Vertebrata</taxon>
        <taxon>Euteleostomi</taxon>
        <taxon>Lepidosauria</taxon>
        <taxon>Squamata</taxon>
        <taxon>Bifurcata</taxon>
        <taxon>Unidentata</taxon>
        <taxon>Episquamata</taxon>
        <taxon>Toxicofera</taxon>
        <taxon>Serpentes</taxon>
        <taxon>Colubroidea</taxon>
        <taxon>Elapidae</taxon>
        <taxon>Hydrophiinae</taxon>
        <taxon>Pseudonaja</taxon>
    </lineage>
</organism>
<feature type="compositionally biased region" description="Basic and acidic residues" evidence="2">
    <location>
        <begin position="278"/>
        <end position="317"/>
    </location>
</feature>
<proteinExistence type="predicted"/>
<feature type="domain" description="FAM186A/B C-terminal" evidence="3">
    <location>
        <begin position="499"/>
        <end position="725"/>
    </location>
</feature>
<reference evidence="5" key="2">
    <citation type="submission" date="2025-09" db="UniProtKB">
        <authorList>
            <consortium name="Ensembl"/>
        </authorList>
    </citation>
    <scope>IDENTIFICATION</scope>
</reference>
<feature type="domain" description="FAM186A/B N-terminal" evidence="4">
    <location>
        <begin position="2"/>
        <end position="65"/>
    </location>
</feature>
<name>A0A670ZTN0_PSETE</name>
<evidence type="ECO:0000259" key="3">
    <source>
        <dbReference type="Pfam" id="PF20865"/>
    </source>
</evidence>
<feature type="compositionally biased region" description="Basic and acidic residues" evidence="2">
    <location>
        <begin position="397"/>
        <end position="425"/>
    </location>
</feature>
<evidence type="ECO:0000256" key="1">
    <source>
        <dbReference type="SAM" id="Coils"/>
    </source>
</evidence>
<keyword evidence="1" id="KW-0175">Coiled coil</keyword>
<feature type="coiled-coil region" evidence="1">
    <location>
        <begin position="208"/>
        <end position="242"/>
    </location>
</feature>
<evidence type="ECO:0008006" key="7">
    <source>
        <dbReference type="Google" id="ProtNLM"/>
    </source>
</evidence>
<feature type="region of interest" description="Disordered" evidence="2">
    <location>
        <begin position="264"/>
        <end position="317"/>
    </location>
</feature>
<dbReference type="OMA" id="WINVEDQ"/>
<dbReference type="Proteomes" id="UP000472273">
    <property type="component" value="Unplaced"/>
</dbReference>
<accession>A0A670ZTN0</accession>
<dbReference type="PANTHER" id="PTHR33590">
    <property type="entry name" value="GLUTENIN, HIGH MOLECULAR WEIGHT SUBUNIT PW212-RELATED PROTEIN"/>
    <property type="match status" value="1"/>
</dbReference>
<evidence type="ECO:0000313" key="6">
    <source>
        <dbReference type="Proteomes" id="UP000472273"/>
    </source>
</evidence>
<evidence type="ECO:0000259" key="4">
    <source>
        <dbReference type="Pfam" id="PF20870"/>
    </source>
</evidence>
<dbReference type="Ensembl" id="ENSPTXT00000026955.1">
    <property type="protein sequence ID" value="ENSPTXP00000026148.1"/>
    <property type="gene ID" value="ENSPTXG00000018143.1"/>
</dbReference>
<keyword evidence="6" id="KW-1185">Reference proteome</keyword>
<dbReference type="PANTHER" id="PTHR33590:SF1">
    <property type="entry name" value="PDZ DOMAIN-CONTAINING PROTEIN"/>
    <property type="match status" value="1"/>
</dbReference>
<dbReference type="GeneTree" id="ENSGT00940000162031"/>
<dbReference type="Pfam" id="PF20870">
    <property type="entry name" value="FAM186A-B_N"/>
    <property type="match status" value="2"/>
</dbReference>
<feature type="region of interest" description="Disordered" evidence="2">
    <location>
        <begin position="395"/>
        <end position="425"/>
    </location>
</feature>
<dbReference type="InterPro" id="IPR049146">
    <property type="entry name" value="FAM186A_B_C"/>
</dbReference>
<reference evidence="5" key="1">
    <citation type="submission" date="2025-08" db="UniProtKB">
        <authorList>
            <consortium name="Ensembl"/>
        </authorList>
    </citation>
    <scope>IDENTIFICATION</scope>
</reference>
<feature type="domain" description="FAM186A/B N-terminal" evidence="4">
    <location>
        <begin position="105"/>
        <end position="188"/>
    </location>
</feature>
<dbReference type="InterPro" id="IPR049144">
    <property type="entry name" value="FAM186A_B_N"/>
</dbReference>
<dbReference type="Pfam" id="PF20865">
    <property type="entry name" value="FAM186A-B_C"/>
    <property type="match status" value="1"/>
</dbReference>
<evidence type="ECO:0000313" key="5">
    <source>
        <dbReference type="Ensembl" id="ENSPTXP00000026148.1"/>
    </source>
</evidence>
<sequence length="740" mass="87342">MLEKVELEEKLIPSEAMIEKMEIDLLKFIEKIEENVRRLIKLFQPLLTEKMKARRKSVTMFNNFWSNDLLSLNSILHYYQCYYYSSYCYRYYSYYYLSTSGQKYALLFKAWRDKVADTPQEGEPLTPEQMLDDESLAFTRCHEVNNMIHELGESSFFNKAEIAALKYTTTMVGNLIKAFSLLVKQCRNLRLKCDSLTIVEGRKQDPQVIVLQRELRMALERKMALEKQVQSAEERCMALLVTNELIQKELHDANEKASLADNITFPRVTSGKPQSKPSDVEKDVKSKQGEKPKLMTEPRRKVARKGEGESLDEKWESQGEDSQWCWNRLKEEHRKQQEIWQEEEKEREIKRRQAHLQQEEQYKQQQKEQQKKQQELEHVWEKRWQEQLQSWQQEMQKQQDQESRDQEQKSKVLEKQRLVQKERKPSSPKLKVVESSVLDIFINQCKMPPVSKEKIISTTPRITPSSSIALKEDSSELETTWFPKMLTKIEELPTYDITEKRYWINVEAQRKNLKLLREASQKAGISPELYNDTKETIKQALHSNVERPKLLAIKKYVPTLFSLFLIHRHSLILQLDTAKEAKDGAKMQNLYKMVDKVDSYQKKLLDRWKVKQNVVEKQHQHCLRKMVDFAQLHLSNPCLLTAKAEDGTKKETFHMPHIKPAFLKSRVYKSPLIRVKKSQDFTQIESLWKTDITELSFPLGPKSPVSFLWSETSGFPDIPRFLELDISSVRGKPLQYMESR</sequence>
<dbReference type="AlphaFoldDB" id="A0A670ZTN0"/>
<protein>
    <recommendedName>
        <fullName evidence="7">Family with sequence similarity 186 member A</fullName>
    </recommendedName>
</protein>